<evidence type="ECO:0000256" key="1">
    <source>
        <dbReference type="SAM" id="SignalP"/>
    </source>
</evidence>
<protein>
    <submittedName>
        <fullName evidence="2">Uncharacterized protein</fullName>
    </submittedName>
</protein>
<evidence type="ECO:0000313" key="3">
    <source>
        <dbReference type="Proteomes" id="UP000693738"/>
    </source>
</evidence>
<organism evidence="2 3">
    <name type="scientific">Fusarium equiseti</name>
    <name type="common">Fusarium scirpi</name>
    <dbReference type="NCBI Taxonomy" id="61235"/>
    <lineage>
        <taxon>Eukaryota</taxon>
        <taxon>Fungi</taxon>
        <taxon>Dikarya</taxon>
        <taxon>Ascomycota</taxon>
        <taxon>Pezizomycotina</taxon>
        <taxon>Sordariomycetes</taxon>
        <taxon>Hypocreomycetidae</taxon>
        <taxon>Hypocreales</taxon>
        <taxon>Nectriaceae</taxon>
        <taxon>Fusarium</taxon>
        <taxon>Fusarium incarnatum-equiseti species complex</taxon>
    </lineage>
</organism>
<name>A0A8J2IJ91_FUSEQ</name>
<feature type="chain" id="PRO_5035192833" evidence="1">
    <location>
        <begin position="19"/>
        <end position="201"/>
    </location>
</feature>
<keyword evidence="1" id="KW-0732">Signal</keyword>
<feature type="signal peptide" evidence="1">
    <location>
        <begin position="1"/>
        <end position="18"/>
    </location>
</feature>
<dbReference type="EMBL" id="CAJSTJ010000099">
    <property type="protein sequence ID" value="CAG7556442.1"/>
    <property type="molecule type" value="Genomic_DNA"/>
</dbReference>
<reference evidence="2" key="1">
    <citation type="submission" date="2021-05" db="EMBL/GenBank/DDBJ databases">
        <authorList>
            <person name="Khan N."/>
        </authorList>
    </citation>
    <scope>NUCLEOTIDE SEQUENCE</scope>
</reference>
<comment type="caution">
    <text evidence="2">The sequence shown here is derived from an EMBL/GenBank/DDBJ whole genome shotgun (WGS) entry which is preliminary data.</text>
</comment>
<proteinExistence type="predicted"/>
<accession>A0A8J2IJ91</accession>
<evidence type="ECO:0000313" key="2">
    <source>
        <dbReference type="EMBL" id="CAG7556442.1"/>
    </source>
</evidence>
<gene>
    <name evidence="2" type="ORF">FEQUK3_LOCUS2140</name>
</gene>
<dbReference type="AlphaFoldDB" id="A0A8J2IJ91"/>
<sequence>MKFFTVFSAILASGTALAASVPNTRSVSSNLATRNVEVQASPETRDVKDDISSFFDSIIPASDEKSQTPEEVEKRDVLENIVGGVKTLVPGAEKTDYNQLISHGFNVTAEYVASVDLNAKLTAGIEAVAGKVTSSIPGASIITSLLSGFKLAVGKVDLNAWASSGLAIVGKFVASTDFNAAVTTAIKFCKSIATQVSTASA</sequence>
<dbReference type="Proteomes" id="UP000693738">
    <property type="component" value="Unassembled WGS sequence"/>
</dbReference>